<reference evidence="2 3" key="1">
    <citation type="submission" date="2018-03" db="EMBL/GenBank/DDBJ databases">
        <title>Genomic Encyclopedia of Archaeal and Bacterial Type Strains, Phase II (KMG-II): from individual species to whole genera.</title>
        <authorList>
            <person name="Goeker M."/>
        </authorList>
    </citation>
    <scope>NUCLEOTIDE SEQUENCE [LARGE SCALE GENOMIC DNA]</scope>
    <source>
        <strain evidence="2 3">DSM 45601</strain>
    </source>
</reference>
<evidence type="ECO:0000313" key="3">
    <source>
        <dbReference type="Proteomes" id="UP000237846"/>
    </source>
</evidence>
<sequence>MAADTDGSAEPAGAQARTGGAAEAPGAPVLDFREQVFVNFRRFDFAEPGGHAYRWLDVKHFDLGPRPPDDRGLLEALIGHVQFRDGYAGDGANEAGGWHGSYRLDAVTADAYEPVSAQEAEHTVRTWAEGGGPVPAALAAALEQAAYQPIRAATGRYRLRELGRDAFHVWGGVHIEFHELVLVDRRAGTLALLVGADD</sequence>
<evidence type="ECO:0000313" key="2">
    <source>
        <dbReference type="EMBL" id="PRY00020.1"/>
    </source>
</evidence>
<feature type="region of interest" description="Disordered" evidence="1">
    <location>
        <begin position="1"/>
        <end position="25"/>
    </location>
</feature>
<gene>
    <name evidence="2" type="ORF">CLV72_103630</name>
</gene>
<comment type="caution">
    <text evidence="2">The sequence shown here is derived from an EMBL/GenBank/DDBJ whole genome shotgun (WGS) entry which is preliminary data.</text>
</comment>
<dbReference type="EMBL" id="PVZC01000003">
    <property type="protein sequence ID" value="PRY00020.1"/>
    <property type="molecule type" value="Genomic_DNA"/>
</dbReference>
<proteinExistence type="predicted"/>
<protein>
    <submittedName>
        <fullName evidence="2">Uncharacterized protein</fullName>
    </submittedName>
</protein>
<dbReference type="AlphaFoldDB" id="A0A2T0Q873"/>
<name>A0A2T0Q873_9ACTN</name>
<dbReference type="RefSeq" id="WP_211302838.1">
    <property type="nucleotide sequence ID" value="NZ_PVZC01000003.1"/>
</dbReference>
<organism evidence="2 3">
    <name type="scientific">Allonocardiopsis opalescens</name>
    <dbReference type="NCBI Taxonomy" id="1144618"/>
    <lineage>
        <taxon>Bacteria</taxon>
        <taxon>Bacillati</taxon>
        <taxon>Actinomycetota</taxon>
        <taxon>Actinomycetes</taxon>
        <taxon>Streptosporangiales</taxon>
        <taxon>Allonocardiopsis</taxon>
    </lineage>
</organism>
<evidence type="ECO:0000256" key="1">
    <source>
        <dbReference type="SAM" id="MobiDB-lite"/>
    </source>
</evidence>
<accession>A0A2T0Q873</accession>
<keyword evidence="3" id="KW-1185">Reference proteome</keyword>
<dbReference type="Proteomes" id="UP000237846">
    <property type="component" value="Unassembled WGS sequence"/>
</dbReference>